<keyword evidence="4" id="KW-0997">Cell inner membrane</keyword>
<keyword evidence="7 8" id="KW-0472">Membrane</keyword>
<feature type="transmembrane region" description="Helical" evidence="8">
    <location>
        <begin position="264"/>
        <end position="284"/>
    </location>
</feature>
<reference evidence="9 10" key="1">
    <citation type="submission" date="2020-08" db="EMBL/GenBank/DDBJ databases">
        <title>Genomic Encyclopedia of Type Strains, Phase IV (KMG-IV): sequencing the most valuable type-strain genomes for metagenomic binning, comparative biology and taxonomic classification.</title>
        <authorList>
            <person name="Goeker M."/>
        </authorList>
    </citation>
    <scope>NUCLEOTIDE SEQUENCE [LARGE SCALE GENOMIC DNA]</scope>
    <source>
        <strain evidence="9 10">DSM 17245</strain>
    </source>
</reference>
<keyword evidence="6 8" id="KW-1133">Transmembrane helix</keyword>
<feature type="transmembrane region" description="Helical" evidence="8">
    <location>
        <begin position="93"/>
        <end position="115"/>
    </location>
</feature>
<evidence type="ECO:0000256" key="7">
    <source>
        <dbReference type="ARBA" id="ARBA00023136"/>
    </source>
</evidence>
<feature type="transmembrane region" description="Helical" evidence="8">
    <location>
        <begin position="51"/>
        <end position="73"/>
    </location>
</feature>
<dbReference type="Proteomes" id="UP000522163">
    <property type="component" value="Unassembled WGS sequence"/>
</dbReference>
<evidence type="ECO:0000256" key="1">
    <source>
        <dbReference type="ARBA" id="ARBA00004651"/>
    </source>
</evidence>
<dbReference type="PANTHER" id="PTHR32196:SF21">
    <property type="entry name" value="ABC TRANSPORTER PERMEASE PROTEIN YPHD-RELATED"/>
    <property type="match status" value="1"/>
</dbReference>
<dbReference type="Pfam" id="PF02653">
    <property type="entry name" value="BPD_transp_2"/>
    <property type="match status" value="1"/>
</dbReference>
<proteinExistence type="predicted"/>
<keyword evidence="3" id="KW-1003">Cell membrane</keyword>
<evidence type="ECO:0000256" key="8">
    <source>
        <dbReference type="SAM" id="Phobius"/>
    </source>
</evidence>
<comment type="caution">
    <text evidence="9">The sequence shown here is derived from an EMBL/GenBank/DDBJ whole genome shotgun (WGS) entry which is preliminary data.</text>
</comment>
<accession>A0A7W9SI16</accession>
<organism evidence="9 10">
    <name type="scientific">Oribacterium sinus</name>
    <dbReference type="NCBI Taxonomy" id="237576"/>
    <lineage>
        <taxon>Bacteria</taxon>
        <taxon>Bacillati</taxon>
        <taxon>Bacillota</taxon>
        <taxon>Clostridia</taxon>
        <taxon>Lachnospirales</taxon>
        <taxon>Lachnospiraceae</taxon>
        <taxon>Oribacterium</taxon>
    </lineage>
</organism>
<sequence>MTKVRKLHIDDKVEKLIFIFVVLFAVMALTKGNQILKPTVFQTIARQVSEIGLMALGCSICMISGGIDLSGAYIANLAGISAALVMQKTSGNIFAGMLCGILIGAICGAFNGVLVAHLRIPAMLATLGSYQIFQGIAIVISDGKTVQGNKILAKFAMGKVLGIPIPFIIFAVVALGAIFLMGKTSFGRRVYFVGTNEKCSIFSGIRTKQVLLFTYTISGVLCGIAGNLSLARINSAKADFGSSYIMQCILISVLGGINPNGGFGAVPGVIIAAFILQMLSSYLNTFPDISNYYRDLIWGLALILVLIANYYSDKRKMRK</sequence>
<dbReference type="EMBL" id="JACHHH010000009">
    <property type="protein sequence ID" value="MBB6041815.1"/>
    <property type="molecule type" value="Genomic_DNA"/>
</dbReference>
<evidence type="ECO:0000256" key="4">
    <source>
        <dbReference type="ARBA" id="ARBA00022519"/>
    </source>
</evidence>
<dbReference type="PANTHER" id="PTHR32196">
    <property type="entry name" value="ABC TRANSPORTER PERMEASE PROTEIN YPHD-RELATED-RELATED"/>
    <property type="match status" value="1"/>
</dbReference>
<evidence type="ECO:0000256" key="6">
    <source>
        <dbReference type="ARBA" id="ARBA00022989"/>
    </source>
</evidence>
<protein>
    <submittedName>
        <fullName evidence="9">Simple sugar transport system permease protein</fullName>
    </submittedName>
</protein>
<dbReference type="CDD" id="cd06579">
    <property type="entry name" value="TM_PBP1_transp_AraH_like"/>
    <property type="match status" value="1"/>
</dbReference>
<keyword evidence="9" id="KW-0762">Sugar transport</keyword>
<gene>
    <name evidence="9" type="ORF">HNQ46_001805</name>
</gene>
<evidence type="ECO:0000256" key="5">
    <source>
        <dbReference type="ARBA" id="ARBA00022692"/>
    </source>
</evidence>
<evidence type="ECO:0000313" key="10">
    <source>
        <dbReference type="Proteomes" id="UP000522163"/>
    </source>
</evidence>
<keyword evidence="2" id="KW-0813">Transport</keyword>
<evidence type="ECO:0000313" key="9">
    <source>
        <dbReference type="EMBL" id="MBB6041815.1"/>
    </source>
</evidence>
<dbReference type="GeneID" id="85015337"/>
<comment type="subcellular location">
    <subcellularLocation>
        <location evidence="1">Cell membrane</location>
        <topology evidence="1">Multi-pass membrane protein</topology>
    </subcellularLocation>
</comment>
<dbReference type="InterPro" id="IPR001851">
    <property type="entry name" value="ABC_transp_permease"/>
</dbReference>
<evidence type="ECO:0000256" key="3">
    <source>
        <dbReference type="ARBA" id="ARBA00022475"/>
    </source>
</evidence>
<feature type="transmembrane region" description="Helical" evidence="8">
    <location>
        <begin position="210"/>
        <end position="228"/>
    </location>
</feature>
<evidence type="ECO:0000256" key="2">
    <source>
        <dbReference type="ARBA" id="ARBA00022448"/>
    </source>
</evidence>
<dbReference type="RefSeq" id="WP_183684384.1">
    <property type="nucleotide sequence ID" value="NZ_JACHHH010000009.1"/>
</dbReference>
<dbReference type="AlphaFoldDB" id="A0A7W9SI16"/>
<feature type="transmembrane region" description="Helical" evidence="8">
    <location>
        <begin position="122"/>
        <end position="140"/>
    </location>
</feature>
<feature type="transmembrane region" description="Helical" evidence="8">
    <location>
        <begin position="12"/>
        <end position="30"/>
    </location>
</feature>
<feature type="transmembrane region" description="Helical" evidence="8">
    <location>
        <begin position="296"/>
        <end position="312"/>
    </location>
</feature>
<feature type="transmembrane region" description="Helical" evidence="8">
    <location>
        <begin position="160"/>
        <end position="181"/>
    </location>
</feature>
<dbReference type="GO" id="GO:0022857">
    <property type="term" value="F:transmembrane transporter activity"/>
    <property type="evidence" value="ECO:0007669"/>
    <property type="project" value="InterPro"/>
</dbReference>
<keyword evidence="5 8" id="KW-0812">Transmembrane</keyword>
<dbReference type="GO" id="GO:0005886">
    <property type="term" value="C:plasma membrane"/>
    <property type="evidence" value="ECO:0007669"/>
    <property type="project" value="UniProtKB-SubCell"/>
</dbReference>
<name>A0A7W9SI16_9FIRM</name>